<dbReference type="PANTHER" id="PTHR11712">
    <property type="entry name" value="POLYKETIDE SYNTHASE-RELATED"/>
    <property type="match status" value="1"/>
</dbReference>
<dbReference type="Gene3D" id="3.40.47.10">
    <property type="match status" value="1"/>
</dbReference>
<dbReference type="SMART" id="SM00825">
    <property type="entry name" value="PKS_KS"/>
    <property type="match status" value="1"/>
</dbReference>
<dbReference type="Proteomes" id="UP001500392">
    <property type="component" value="Unassembled WGS sequence"/>
</dbReference>
<evidence type="ECO:0000259" key="5">
    <source>
        <dbReference type="PROSITE" id="PS52004"/>
    </source>
</evidence>
<evidence type="ECO:0000313" key="6">
    <source>
        <dbReference type="EMBL" id="GAA4094591.1"/>
    </source>
</evidence>
<comment type="caution">
    <text evidence="6">The sequence shown here is derived from an EMBL/GenBank/DDBJ whole genome shotgun (WGS) entry which is preliminary data.</text>
</comment>
<dbReference type="Pfam" id="PF02801">
    <property type="entry name" value="Ketoacyl-synt_C"/>
    <property type="match status" value="1"/>
</dbReference>
<dbReference type="PROSITE" id="PS00606">
    <property type="entry name" value="KS3_1"/>
    <property type="match status" value="1"/>
</dbReference>
<evidence type="ECO:0000256" key="3">
    <source>
        <dbReference type="ARBA" id="ARBA00022679"/>
    </source>
</evidence>
<dbReference type="InterPro" id="IPR000794">
    <property type="entry name" value="Beta-ketoacyl_synthase"/>
</dbReference>
<evidence type="ECO:0000256" key="4">
    <source>
        <dbReference type="RuleBase" id="RU003694"/>
    </source>
</evidence>
<name>A0ABP7WQS1_9GAMM</name>
<dbReference type="InterPro" id="IPR014030">
    <property type="entry name" value="Ketoacyl_synth_N"/>
</dbReference>
<dbReference type="PANTHER" id="PTHR11712:SF336">
    <property type="entry name" value="3-OXOACYL-[ACYL-CARRIER-PROTEIN] SYNTHASE, MITOCHONDRIAL"/>
    <property type="match status" value="1"/>
</dbReference>
<evidence type="ECO:0000256" key="2">
    <source>
        <dbReference type="ARBA" id="ARBA00008467"/>
    </source>
</evidence>
<evidence type="ECO:0000313" key="7">
    <source>
        <dbReference type="Proteomes" id="UP001500392"/>
    </source>
</evidence>
<dbReference type="EMBL" id="BAABDM010000002">
    <property type="protein sequence ID" value="GAA4094591.1"/>
    <property type="molecule type" value="Genomic_DNA"/>
</dbReference>
<dbReference type="InterPro" id="IPR020841">
    <property type="entry name" value="PKS_Beta-ketoAc_synthase_dom"/>
</dbReference>
<comment type="pathway">
    <text evidence="1">Lipid metabolism; fatty acid biosynthesis.</text>
</comment>
<dbReference type="RefSeq" id="WP_344934949.1">
    <property type="nucleotide sequence ID" value="NZ_BAABDM010000002.1"/>
</dbReference>
<protein>
    <submittedName>
        <fullName evidence="6">Beta-ketoacyl-[acyl-carrier-protein] synthase family protein</fullName>
    </submittedName>
</protein>
<dbReference type="InterPro" id="IPR016039">
    <property type="entry name" value="Thiolase-like"/>
</dbReference>
<accession>A0ABP7WQS1</accession>
<dbReference type="InterPro" id="IPR014031">
    <property type="entry name" value="Ketoacyl_synth_C"/>
</dbReference>
<dbReference type="InterPro" id="IPR018201">
    <property type="entry name" value="Ketoacyl_synth_AS"/>
</dbReference>
<gene>
    <name evidence="6" type="ORF">GCM10022414_18350</name>
</gene>
<proteinExistence type="inferred from homology"/>
<organism evidence="6 7">
    <name type="scientific">Zhongshania borealis</name>
    <dbReference type="NCBI Taxonomy" id="889488"/>
    <lineage>
        <taxon>Bacteria</taxon>
        <taxon>Pseudomonadati</taxon>
        <taxon>Pseudomonadota</taxon>
        <taxon>Gammaproteobacteria</taxon>
        <taxon>Cellvibrionales</taxon>
        <taxon>Spongiibacteraceae</taxon>
        <taxon>Zhongshania</taxon>
    </lineage>
</organism>
<dbReference type="PROSITE" id="PS52004">
    <property type="entry name" value="KS3_2"/>
    <property type="match status" value="1"/>
</dbReference>
<evidence type="ECO:0000256" key="1">
    <source>
        <dbReference type="ARBA" id="ARBA00005194"/>
    </source>
</evidence>
<dbReference type="Pfam" id="PF00109">
    <property type="entry name" value="ketoacyl-synt"/>
    <property type="match status" value="1"/>
</dbReference>
<feature type="domain" description="Ketosynthase family 3 (KS3)" evidence="5">
    <location>
        <begin position="1"/>
        <end position="390"/>
    </location>
</feature>
<dbReference type="SUPFAM" id="SSF53901">
    <property type="entry name" value="Thiolase-like"/>
    <property type="match status" value="2"/>
</dbReference>
<reference evidence="7" key="1">
    <citation type="journal article" date="2019" name="Int. J. Syst. Evol. Microbiol.">
        <title>The Global Catalogue of Microorganisms (GCM) 10K type strain sequencing project: providing services to taxonomists for standard genome sequencing and annotation.</title>
        <authorList>
            <consortium name="The Broad Institute Genomics Platform"/>
            <consortium name="The Broad Institute Genome Sequencing Center for Infectious Disease"/>
            <person name="Wu L."/>
            <person name="Ma J."/>
        </authorList>
    </citation>
    <scope>NUCLEOTIDE SEQUENCE [LARGE SCALE GENOMIC DNA]</scope>
    <source>
        <strain evidence="7">JCM 17304</strain>
    </source>
</reference>
<sequence length="400" mass="42604">MSTARPHKQAVFLGAGIHSSLGRGVDANLAALKSLPQAPTLLNNTVTDDTLQIPYKLLSAVPLQDQKQRLYRVIDDVVEQALAEAGLSQQQRHHMNLYLGSSSFDIGVSEADYQRQLAGESESCRALALPDPSMANLADYLVRSLGIRGEDVSFNTACTASANALMTAVAHVEAGLVEHALVLGVELYNDVTALGFYSLDLLTRSVMRPFDSARDGLVLGEGVSALVIGRDPGDGRRRFYLQGGANLCDTYSITMSNVDGSAIAEVMTRALNNAGVSADVVDVIKVHGTASLANDEAESAGMHAVFPRLPSVCALKPFIGHTLGACGLNELILFYRAIDAGFLVATPGISADAGDLNVALNQRLRPVEPGCFMLNYFGFGGNNTSLIISNQNEPRRDDKL</sequence>
<keyword evidence="3 4" id="KW-0808">Transferase</keyword>
<comment type="similarity">
    <text evidence="2 4">Belongs to the thiolase-like superfamily. Beta-ketoacyl-ACP synthases family.</text>
</comment>
<keyword evidence="7" id="KW-1185">Reference proteome</keyword>